<evidence type="ECO:0000256" key="3">
    <source>
        <dbReference type="ARBA" id="ARBA00022475"/>
    </source>
</evidence>
<sequence length="273" mass="30502">MTLKSIGKIFIYVAIALLLVIYLLPIYFIVITSLKSTSEASVLSLSLPKEWIFDNYRKVFVEGNLLRPLANGAFISLTVVGITMLLSSVTAFVIQRRKSGFSTFMYKYLLAGLIAPFSIIPAIKLLQVMHLMGTYTGLILIDVACALPFNTLLFAGFIKGIPKDLDEAGIIDGAKPIRLFFQIIFPLLKPAIATNFILLFTSIWNDFQNVLYFLPDSKKWTMPMTIYDFQGLHTNDYSLVFADMIFLLLPVIIIFLLAQKYIVTGMVAGAIKG</sequence>
<gene>
    <name evidence="9" type="ORF">J2Z66_001754</name>
</gene>
<dbReference type="EMBL" id="JAGGLB010000004">
    <property type="protein sequence ID" value="MBP1990156.1"/>
    <property type="molecule type" value="Genomic_DNA"/>
</dbReference>
<proteinExistence type="inferred from homology"/>
<dbReference type="InterPro" id="IPR000515">
    <property type="entry name" value="MetI-like"/>
</dbReference>
<keyword evidence="6 7" id="KW-0472">Membrane</keyword>
<organism evidence="9 10">
    <name type="scientific">Paenibacillus eucommiae</name>
    <dbReference type="NCBI Taxonomy" id="1355755"/>
    <lineage>
        <taxon>Bacteria</taxon>
        <taxon>Bacillati</taxon>
        <taxon>Bacillota</taxon>
        <taxon>Bacilli</taxon>
        <taxon>Bacillales</taxon>
        <taxon>Paenibacillaceae</taxon>
        <taxon>Paenibacillus</taxon>
    </lineage>
</organism>
<keyword evidence="3" id="KW-1003">Cell membrane</keyword>
<accession>A0ABS4IRG0</accession>
<evidence type="ECO:0000313" key="9">
    <source>
        <dbReference type="EMBL" id="MBP1990156.1"/>
    </source>
</evidence>
<keyword evidence="10" id="KW-1185">Reference proteome</keyword>
<feature type="domain" description="ABC transmembrane type-1" evidence="8">
    <location>
        <begin position="69"/>
        <end position="258"/>
    </location>
</feature>
<evidence type="ECO:0000313" key="10">
    <source>
        <dbReference type="Proteomes" id="UP001519287"/>
    </source>
</evidence>
<keyword evidence="2 7" id="KW-0813">Transport</keyword>
<keyword evidence="4 7" id="KW-0812">Transmembrane</keyword>
<evidence type="ECO:0000256" key="1">
    <source>
        <dbReference type="ARBA" id="ARBA00004651"/>
    </source>
</evidence>
<dbReference type="InterPro" id="IPR035906">
    <property type="entry name" value="MetI-like_sf"/>
</dbReference>
<protein>
    <submittedName>
        <fullName evidence="9">Raffinose/stachyose/melibiose transport system permease protein</fullName>
    </submittedName>
</protein>
<feature type="transmembrane region" description="Helical" evidence="7">
    <location>
        <begin position="9"/>
        <end position="30"/>
    </location>
</feature>
<feature type="transmembrane region" description="Helical" evidence="7">
    <location>
        <begin position="135"/>
        <end position="158"/>
    </location>
</feature>
<dbReference type="SUPFAM" id="SSF161098">
    <property type="entry name" value="MetI-like"/>
    <property type="match status" value="1"/>
</dbReference>
<comment type="similarity">
    <text evidence="7">Belongs to the binding-protein-dependent transport system permease family.</text>
</comment>
<feature type="transmembrane region" description="Helical" evidence="7">
    <location>
        <begin position="73"/>
        <end position="94"/>
    </location>
</feature>
<comment type="caution">
    <text evidence="9">The sequence shown here is derived from an EMBL/GenBank/DDBJ whole genome shotgun (WGS) entry which is preliminary data.</text>
</comment>
<feature type="transmembrane region" description="Helical" evidence="7">
    <location>
        <begin position="179"/>
        <end position="204"/>
    </location>
</feature>
<evidence type="ECO:0000256" key="7">
    <source>
        <dbReference type="RuleBase" id="RU363032"/>
    </source>
</evidence>
<evidence type="ECO:0000256" key="2">
    <source>
        <dbReference type="ARBA" id="ARBA00022448"/>
    </source>
</evidence>
<feature type="transmembrane region" description="Helical" evidence="7">
    <location>
        <begin position="237"/>
        <end position="258"/>
    </location>
</feature>
<dbReference type="Proteomes" id="UP001519287">
    <property type="component" value="Unassembled WGS sequence"/>
</dbReference>
<dbReference type="RefSeq" id="WP_209970951.1">
    <property type="nucleotide sequence ID" value="NZ_JAGGLB010000004.1"/>
</dbReference>
<evidence type="ECO:0000256" key="4">
    <source>
        <dbReference type="ARBA" id="ARBA00022692"/>
    </source>
</evidence>
<evidence type="ECO:0000256" key="5">
    <source>
        <dbReference type="ARBA" id="ARBA00022989"/>
    </source>
</evidence>
<reference evidence="9 10" key="1">
    <citation type="submission" date="2021-03" db="EMBL/GenBank/DDBJ databases">
        <title>Genomic Encyclopedia of Type Strains, Phase IV (KMG-IV): sequencing the most valuable type-strain genomes for metagenomic binning, comparative biology and taxonomic classification.</title>
        <authorList>
            <person name="Goeker M."/>
        </authorList>
    </citation>
    <scope>NUCLEOTIDE SEQUENCE [LARGE SCALE GENOMIC DNA]</scope>
    <source>
        <strain evidence="9 10">DSM 26048</strain>
    </source>
</reference>
<dbReference type="Gene3D" id="1.10.3720.10">
    <property type="entry name" value="MetI-like"/>
    <property type="match status" value="1"/>
</dbReference>
<comment type="subcellular location">
    <subcellularLocation>
        <location evidence="1 7">Cell membrane</location>
        <topology evidence="1 7">Multi-pass membrane protein</topology>
    </subcellularLocation>
</comment>
<feature type="transmembrane region" description="Helical" evidence="7">
    <location>
        <begin position="106"/>
        <end position="123"/>
    </location>
</feature>
<dbReference type="PANTHER" id="PTHR43744">
    <property type="entry name" value="ABC TRANSPORTER PERMEASE PROTEIN MG189-RELATED-RELATED"/>
    <property type="match status" value="1"/>
</dbReference>
<keyword evidence="5 7" id="KW-1133">Transmembrane helix</keyword>
<evidence type="ECO:0000256" key="6">
    <source>
        <dbReference type="ARBA" id="ARBA00023136"/>
    </source>
</evidence>
<evidence type="ECO:0000259" key="8">
    <source>
        <dbReference type="PROSITE" id="PS50928"/>
    </source>
</evidence>
<dbReference type="PROSITE" id="PS50928">
    <property type="entry name" value="ABC_TM1"/>
    <property type="match status" value="1"/>
</dbReference>
<dbReference type="CDD" id="cd06261">
    <property type="entry name" value="TM_PBP2"/>
    <property type="match status" value="1"/>
</dbReference>
<dbReference type="Pfam" id="PF00528">
    <property type="entry name" value="BPD_transp_1"/>
    <property type="match status" value="1"/>
</dbReference>
<name>A0ABS4IRG0_9BACL</name>
<dbReference type="PANTHER" id="PTHR43744:SF12">
    <property type="entry name" value="ABC TRANSPORTER PERMEASE PROTEIN MG189-RELATED"/>
    <property type="match status" value="1"/>
</dbReference>